<evidence type="ECO:0000256" key="2">
    <source>
        <dbReference type="ARBA" id="ARBA00022490"/>
    </source>
</evidence>
<dbReference type="AlphaFoldDB" id="A0A0L0TDU3"/>
<evidence type="ECO:0000313" key="8">
    <source>
        <dbReference type="Proteomes" id="UP000054350"/>
    </source>
</evidence>
<keyword evidence="4" id="KW-0206">Cytoskeleton</keyword>
<organism evidence="7 8">
    <name type="scientific">Allomyces macrogynus (strain ATCC 38327)</name>
    <name type="common">Allomyces javanicus var. macrogynus</name>
    <dbReference type="NCBI Taxonomy" id="578462"/>
    <lineage>
        <taxon>Eukaryota</taxon>
        <taxon>Fungi</taxon>
        <taxon>Fungi incertae sedis</taxon>
        <taxon>Blastocladiomycota</taxon>
        <taxon>Blastocladiomycetes</taxon>
        <taxon>Blastocladiales</taxon>
        <taxon>Blastocladiaceae</taxon>
        <taxon>Allomyces</taxon>
    </lineage>
</organism>
<dbReference type="VEuPathDB" id="FungiDB:AMAG_20632"/>
<reference evidence="8" key="2">
    <citation type="submission" date="2009-11" db="EMBL/GenBank/DDBJ databases">
        <title>The Genome Sequence of Allomyces macrogynus strain ATCC 38327.</title>
        <authorList>
            <consortium name="The Broad Institute Genome Sequencing Platform"/>
            <person name="Russ C."/>
            <person name="Cuomo C."/>
            <person name="Shea T."/>
            <person name="Young S.K."/>
            <person name="Zeng Q."/>
            <person name="Koehrsen M."/>
            <person name="Haas B."/>
            <person name="Borodovsky M."/>
            <person name="Guigo R."/>
            <person name="Alvarado L."/>
            <person name="Berlin A."/>
            <person name="Borenstein D."/>
            <person name="Chen Z."/>
            <person name="Engels R."/>
            <person name="Freedman E."/>
            <person name="Gellesch M."/>
            <person name="Goldberg J."/>
            <person name="Griggs A."/>
            <person name="Gujja S."/>
            <person name="Heiman D."/>
            <person name="Hepburn T."/>
            <person name="Howarth C."/>
            <person name="Jen D."/>
            <person name="Larson L."/>
            <person name="Lewis B."/>
            <person name="Mehta T."/>
            <person name="Park D."/>
            <person name="Pearson M."/>
            <person name="Roberts A."/>
            <person name="Saif S."/>
            <person name="Shenoy N."/>
            <person name="Sisk P."/>
            <person name="Stolte C."/>
            <person name="Sykes S."/>
            <person name="Walk T."/>
            <person name="White J."/>
            <person name="Yandava C."/>
            <person name="Burger G."/>
            <person name="Gray M.W."/>
            <person name="Holland P.W.H."/>
            <person name="King N."/>
            <person name="Lang F.B.F."/>
            <person name="Roger A.J."/>
            <person name="Ruiz-Trillo I."/>
            <person name="Lander E."/>
            <person name="Nusbaum C."/>
        </authorList>
    </citation>
    <scope>NUCLEOTIDE SEQUENCE [LARGE SCALE GENOMIC DNA]</scope>
    <source>
        <strain evidence="8">ATCC 38327</strain>
    </source>
</reference>
<dbReference type="PROSITE" id="PS51082">
    <property type="entry name" value="WH2"/>
    <property type="match status" value="2"/>
</dbReference>
<protein>
    <recommendedName>
        <fullName evidence="6">WH2 domain-containing protein</fullName>
    </recommendedName>
</protein>
<dbReference type="SMART" id="SM00246">
    <property type="entry name" value="WH2"/>
    <property type="match status" value="2"/>
</dbReference>
<evidence type="ECO:0000256" key="5">
    <source>
        <dbReference type="SAM" id="MobiDB-lite"/>
    </source>
</evidence>
<evidence type="ECO:0000313" key="7">
    <source>
        <dbReference type="EMBL" id="KNE72912.1"/>
    </source>
</evidence>
<dbReference type="Gene3D" id="3.90.810.10">
    <property type="entry name" value="CRIB domain"/>
    <property type="match status" value="1"/>
</dbReference>
<dbReference type="InterPro" id="IPR011026">
    <property type="entry name" value="WAS_C"/>
</dbReference>
<reference evidence="7 8" key="1">
    <citation type="submission" date="2009-11" db="EMBL/GenBank/DDBJ databases">
        <title>Annotation of Allomyces macrogynus ATCC 38327.</title>
        <authorList>
            <consortium name="The Broad Institute Genome Sequencing Platform"/>
            <person name="Russ C."/>
            <person name="Cuomo C."/>
            <person name="Burger G."/>
            <person name="Gray M.W."/>
            <person name="Holland P.W.H."/>
            <person name="King N."/>
            <person name="Lang F.B.F."/>
            <person name="Roger A.J."/>
            <person name="Ruiz-Trillo I."/>
            <person name="Young S.K."/>
            <person name="Zeng Q."/>
            <person name="Gargeya S."/>
            <person name="Fitzgerald M."/>
            <person name="Haas B."/>
            <person name="Abouelleil A."/>
            <person name="Alvarado L."/>
            <person name="Arachchi H.M."/>
            <person name="Berlin A."/>
            <person name="Chapman S.B."/>
            <person name="Gearin G."/>
            <person name="Goldberg J."/>
            <person name="Griggs A."/>
            <person name="Gujja S."/>
            <person name="Hansen M."/>
            <person name="Heiman D."/>
            <person name="Howarth C."/>
            <person name="Larimer J."/>
            <person name="Lui A."/>
            <person name="MacDonald P.J.P."/>
            <person name="McCowen C."/>
            <person name="Montmayeur A."/>
            <person name="Murphy C."/>
            <person name="Neiman D."/>
            <person name="Pearson M."/>
            <person name="Priest M."/>
            <person name="Roberts A."/>
            <person name="Saif S."/>
            <person name="Shea T."/>
            <person name="Sisk P."/>
            <person name="Stolte C."/>
            <person name="Sykes S."/>
            <person name="Wortman J."/>
            <person name="Nusbaum C."/>
            <person name="Birren B."/>
        </authorList>
    </citation>
    <scope>NUCLEOTIDE SEQUENCE [LARGE SCALE GENOMIC DNA]</scope>
    <source>
        <strain evidence="7 8">ATCC 38327</strain>
    </source>
</reference>
<evidence type="ECO:0000259" key="6">
    <source>
        <dbReference type="PROSITE" id="PS51082"/>
    </source>
</evidence>
<feature type="region of interest" description="Disordered" evidence="5">
    <location>
        <begin position="187"/>
        <end position="220"/>
    </location>
</feature>
<feature type="compositionally biased region" description="Pro residues" evidence="5">
    <location>
        <begin position="193"/>
        <end position="203"/>
    </location>
</feature>
<dbReference type="STRING" id="578462.A0A0L0TDU3"/>
<dbReference type="SUPFAM" id="SSF47912">
    <property type="entry name" value="Wiscott-Aldrich syndrome protein, WASP, C-terminal domain"/>
    <property type="match status" value="1"/>
</dbReference>
<evidence type="ECO:0000256" key="3">
    <source>
        <dbReference type="ARBA" id="ARBA00022553"/>
    </source>
</evidence>
<dbReference type="GO" id="GO:0005856">
    <property type="term" value="C:cytoskeleton"/>
    <property type="evidence" value="ECO:0007669"/>
    <property type="project" value="UniProtKB-SubCell"/>
</dbReference>
<name>A0A0L0TDU3_ALLM3</name>
<feature type="compositionally biased region" description="Basic residues" evidence="5">
    <location>
        <begin position="16"/>
        <end position="28"/>
    </location>
</feature>
<evidence type="ECO:0000256" key="4">
    <source>
        <dbReference type="ARBA" id="ARBA00023212"/>
    </source>
</evidence>
<gene>
    <name evidence="7" type="ORF">AMAG_20632</name>
</gene>
<feature type="region of interest" description="Disordered" evidence="5">
    <location>
        <begin position="1"/>
        <end position="39"/>
    </location>
</feature>
<feature type="domain" description="WH2" evidence="6">
    <location>
        <begin position="220"/>
        <end position="240"/>
    </location>
</feature>
<proteinExistence type="predicted"/>
<dbReference type="eggNOG" id="ENOG502S7AS">
    <property type="taxonomic scope" value="Eukaryota"/>
</dbReference>
<dbReference type="Proteomes" id="UP000054350">
    <property type="component" value="Unassembled WGS sequence"/>
</dbReference>
<dbReference type="GO" id="GO:0003779">
    <property type="term" value="F:actin binding"/>
    <property type="evidence" value="ECO:0007669"/>
    <property type="project" value="InterPro"/>
</dbReference>
<feature type="compositionally biased region" description="Pro residues" evidence="5">
    <location>
        <begin position="126"/>
        <end position="137"/>
    </location>
</feature>
<keyword evidence="8" id="KW-1185">Reference proteome</keyword>
<dbReference type="InterPro" id="IPR036936">
    <property type="entry name" value="CRIB_dom_sf"/>
</dbReference>
<dbReference type="Pfam" id="PF02205">
    <property type="entry name" value="WH2"/>
    <property type="match status" value="2"/>
</dbReference>
<keyword evidence="2" id="KW-0963">Cytoplasm</keyword>
<feature type="compositionally biased region" description="Acidic residues" evidence="5">
    <location>
        <begin position="288"/>
        <end position="302"/>
    </location>
</feature>
<feature type="compositionally biased region" description="Low complexity" evidence="5">
    <location>
        <begin position="204"/>
        <end position="214"/>
    </location>
</feature>
<dbReference type="OrthoDB" id="8963340at2759"/>
<accession>A0A0L0TDU3</accession>
<dbReference type="GO" id="GO:0007015">
    <property type="term" value="P:actin filament organization"/>
    <property type="evidence" value="ECO:0007669"/>
    <property type="project" value="InterPro"/>
</dbReference>
<feature type="region of interest" description="Disordered" evidence="5">
    <location>
        <begin position="104"/>
        <end position="167"/>
    </location>
</feature>
<evidence type="ECO:0000256" key="1">
    <source>
        <dbReference type="ARBA" id="ARBA00004245"/>
    </source>
</evidence>
<feature type="compositionally biased region" description="Pro residues" evidence="5">
    <location>
        <begin position="148"/>
        <end position="158"/>
    </location>
</feature>
<dbReference type="InterPro" id="IPR003124">
    <property type="entry name" value="WH2_dom"/>
</dbReference>
<feature type="domain" description="WH2" evidence="6">
    <location>
        <begin position="167"/>
        <end position="187"/>
    </location>
</feature>
<feature type="compositionally biased region" description="Low complexity" evidence="5">
    <location>
        <begin position="138"/>
        <end position="147"/>
    </location>
</feature>
<keyword evidence="3" id="KW-0597">Phosphoprotein</keyword>
<feature type="region of interest" description="Disordered" evidence="5">
    <location>
        <begin position="280"/>
        <end position="302"/>
    </location>
</feature>
<comment type="subcellular location">
    <subcellularLocation>
        <location evidence="1">Cytoplasm</location>
        <location evidence="1">Cytoskeleton</location>
    </subcellularLocation>
</comment>
<sequence>MMMAAPVADGKDKDKKKAKKEKKSKKSKSSSSARDDLKAKISTPFDFRHTAGMKLADDGRFEISNLKPEWLAAIHQAGISDDMLRDEATRETVLQALKDAEHAVHEERKSLKRQKKAESVASFPTHAPPPPPVPAMMPAPALVVHPPNHAPPPPPPPSSNAYVGGDGRSALMDAIRNVNKAAVLKHVEEGSGVPPPPPPPPPAMGGAPSAPVMPVAGGDGRSALLDQIRNVNKAAVLRKVGPPNGEGVAAHGTGGAAAAVGGAAAVTGLAGLFAQAFKQQREAMGESGSDEGSSDEDEEDDW</sequence>
<dbReference type="EMBL" id="GG745385">
    <property type="protein sequence ID" value="KNE72912.1"/>
    <property type="molecule type" value="Genomic_DNA"/>
</dbReference>